<dbReference type="KEGG" id="mcub:MCBB_0719"/>
<name>A0A1D3L1H1_9EURY</name>
<dbReference type="GeneID" id="30411573"/>
<dbReference type="EMBL" id="LT607756">
    <property type="protein sequence ID" value="SCG85290.1"/>
    <property type="molecule type" value="Genomic_DNA"/>
</dbReference>
<dbReference type="Proteomes" id="UP000094707">
    <property type="component" value="Chromosome I"/>
</dbReference>
<reference evidence="1 2" key="1">
    <citation type="submission" date="2016-08" db="EMBL/GenBank/DDBJ databases">
        <authorList>
            <person name="Seilhamer J.J."/>
        </authorList>
    </citation>
    <scope>NUCLEOTIDE SEQUENCE [LARGE SCALE GENOMIC DNA]</scope>
    <source>
        <strain evidence="1">Buetzberg</strain>
    </source>
</reference>
<proteinExistence type="predicted"/>
<dbReference type="STRING" id="118062.MCBB_0719"/>
<protein>
    <submittedName>
        <fullName evidence="1">Uncharacterized protein</fullName>
    </submittedName>
</protein>
<accession>A0A1D3L1H1</accession>
<keyword evidence="2" id="KW-1185">Reference proteome</keyword>
<dbReference type="OrthoDB" id="378645at2157"/>
<dbReference type="AlphaFoldDB" id="A0A1D3L1H1"/>
<evidence type="ECO:0000313" key="1">
    <source>
        <dbReference type="EMBL" id="SCG85290.1"/>
    </source>
</evidence>
<dbReference type="RefSeq" id="WP_071906475.1">
    <property type="nucleotide sequence ID" value="NZ_LT607756.1"/>
</dbReference>
<evidence type="ECO:0000313" key="2">
    <source>
        <dbReference type="Proteomes" id="UP000094707"/>
    </source>
</evidence>
<sequence>MMEFLKDVKKIQVAQTLEVEGRTIHAIVEVYTVDGYNYFTQQVNPICLAVEDTEDYIIPLKPVKSEAVEEDSDSGEILDLGMDPENIWNMVKENKEV</sequence>
<gene>
    <name evidence="1" type="ORF">MCBB_0719</name>
</gene>
<organism evidence="1 2">
    <name type="scientific">Methanobacterium congolense</name>
    <dbReference type="NCBI Taxonomy" id="118062"/>
    <lineage>
        <taxon>Archaea</taxon>
        <taxon>Methanobacteriati</taxon>
        <taxon>Methanobacteriota</taxon>
        <taxon>Methanomada group</taxon>
        <taxon>Methanobacteria</taxon>
        <taxon>Methanobacteriales</taxon>
        <taxon>Methanobacteriaceae</taxon>
        <taxon>Methanobacterium</taxon>
    </lineage>
</organism>